<dbReference type="Proteomes" id="UP000290288">
    <property type="component" value="Unassembled WGS sequence"/>
</dbReference>
<evidence type="ECO:0000256" key="3">
    <source>
        <dbReference type="ARBA" id="ARBA00013194"/>
    </source>
</evidence>
<comment type="caution">
    <text evidence="9">The sequence shown here is derived from an EMBL/GenBank/DDBJ whole genome shotgun (WGS) entry which is preliminary data.</text>
</comment>
<evidence type="ECO:0000259" key="8">
    <source>
        <dbReference type="PROSITE" id="PS50059"/>
    </source>
</evidence>
<dbReference type="SUPFAM" id="SSF54534">
    <property type="entry name" value="FKBP-like"/>
    <property type="match status" value="1"/>
</dbReference>
<feature type="compositionally biased region" description="Acidic residues" evidence="7">
    <location>
        <begin position="130"/>
        <end position="140"/>
    </location>
</feature>
<evidence type="ECO:0000256" key="1">
    <source>
        <dbReference type="ARBA" id="ARBA00000971"/>
    </source>
</evidence>
<sequence>MSVELDVWSLVLAGGSDGFVVPAADIRVTNISFGEELPDANGRSVVKLAYKALTAPDSDDEEEEEDEDEENEPKLVTTVLAALTAGKIEQSTLNVVLLEEREYVLTNTGKNTVYLTGNYIESPDQPPFGDDSDLSSDEEGYNLQDVSSDVEMDPEELVGLAVDSDASRFEEVEDEPPAKPSKRPRDTDEATEGKAKEGKEKKSKKLKAEDGKAVPAGGDKKEKKESKKEDKKKEDKKKSKSSDVKELPNGLKIQDVKVGDGPEAKKGSRVGMRYIGKFLDGSGFDKNVKGKPFYFKVGKGEVIKGWDEGIPGMRVGGERILTIPPALAYGSKGVDGIPANSTLKFEVKLLEVK</sequence>
<dbReference type="EC" id="5.2.1.8" evidence="3 6"/>
<dbReference type="STRING" id="2316362.A0A4Q2DN44"/>
<feature type="region of interest" description="Disordered" evidence="7">
    <location>
        <begin position="117"/>
        <end position="140"/>
    </location>
</feature>
<feature type="compositionally biased region" description="Basic and acidic residues" evidence="7">
    <location>
        <begin position="183"/>
        <end position="246"/>
    </location>
</feature>
<keyword evidence="5 6" id="KW-0413">Isomerase</keyword>
<evidence type="ECO:0000313" key="9">
    <source>
        <dbReference type="EMBL" id="RXW21630.1"/>
    </source>
</evidence>
<reference evidence="9 10" key="1">
    <citation type="submission" date="2019-01" db="EMBL/GenBank/DDBJ databases">
        <title>Draft genome sequence of Psathyrella aberdarensis IHI B618.</title>
        <authorList>
            <person name="Buettner E."/>
            <person name="Kellner H."/>
        </authorList>
    </citation>
    <scope>NUCLEOTIDE SEQUENCE [LARGE SCALE GENOMIC DNA]</scope>
    <source>
        <strain evidence="9 10">IHI B618</strain>
    </source>
</reference>
<dbReference type="AlphaFoldDB" id="A0A4Q2DN44"/>
<dbReference type="PANTHER" id="PTHR43811">
    <property type="entry name" value="FKBP-TYPE PEPTIDYL-PROLYL CIS-TRANS ISOMERASE FKPA"/>
    <property type="match status" value="1"/>
</dbReference>
<comment type="similarity">
    <text evidence="2">Belongs to the FKBP-type PPIase family. FKBP3/4 subfamily.</text>
</comment>
<dbReference type="EMBL" id="SDEE01000100">
    <property type="protein sequence ID" value="RXW21630.1"/>
    <property type="molecule type" value="Genomic_DNA"/>
</dbReference>
<dbReference type="OrthoDB" id="77911at2759"/>
<gene>
    <name evidence="9" type="ORF">EST38_g4221</name>
</gene>
<feature type="compositionally biased region" description="Acidic residues" evidence="7">
    <location>
        <begin position="57"/>
        <end position="71"/>
    </location>
</feature>
<feature type="compositionally biased region" description="Basic and acidic residues" evidence="7">
    <location>
        <begin position="254"/>
        <end position="266"/>
    </location>
</feature>
<evidence type="ECO:0000256" key="2">
    <source>
        <dbReference type="ARBA" id="ARBA00007838"/>
    </source>
</evidence>
<dbReference type="GO" id="GO:0005730">
    <property type="term" value="C:nucleolus"/>
    <property type="evidence" value="ECO:0007669"/>
    <property type="project" value="TreeGrafter"/>
</dbReference>
<dbReference type="Gene3D" id="2.60.120.340">
    <property type="entry name" value="Nucleoplasmin core domain"/>
    <property type="match status" value="1"/>
</dbReference>
<proteinExistence type="inferred from homology"/>
<dbReference type="PANTHER" id="PTHR43811:SF19">
    <property type="entry name" value="39 KDA FK506-BINDING NUCLEAR PROTEIN"/>
    <property type="match status" value="1"/>
</dbReference>
<dbReference type="Gene3D" id="3.10.50.40">
    <property type="match status" value="1"/>
</dbReference>
<evidence type="ECO:0000256" key="5">
    <source>
        <dbReference type="ARBA" id="ARBA00023235"/>
    </source>
</evidence>
<dbReference type="GO" id="GO:0003755">
    <property type="term" value="F:peptidyl-prolyl cis-trans isomerase activity"/>
    <property type="evidence" value="ECO:0007669"/>
    <property type="project" value="UniProtKB-KW"/>
</dbReference>
<evidence type="ECO:0000256" key="4">
    <source>
        <dbReference type="ARBA" id="ARBA00023110"/>
    </source>
</evidence>
<dbReference type="FunFam" id="3.10.50.40:FF:000006">
    <property type="entry name" value="Peptidyl-prolyl cis-trans isomerase"/>
    <property type="match status" value="1"/>
</dbReference>
<protein>
    <recommendedName>
        <fullName evidence="3 6">peptidylprolyl isomerase</fullName>
        <ecNumber evidence="3 6">5.2.1.8</ecNumber>
    </recommendedName>
</protein>
<feature type="domain" description="PPIase FKBP-type" evidence="8">
    <location>
        <begin position="267"/>
        <end position="353"/>
    </location>
</feature>
<dbReference type="InterPro" id="IPR023566">
    <property type="entry name" value="PPIase_Fpr3/Fpr4-like"/>
</dbReference>
<keyword evidence="10" id="KW-1185">Reference proteome</keyword>
<dbReference type="PIRSF" id="PIRSF001473">
    <property type="entry name" value="FK506-bp_FPR3"/>
    <property type="match status" value="1"/>
</dbReference>
<evidence type="ECO:0000313" key="10">
    <source>
        <dbReference type="Proteomes" id="UP000290288"/>
    </source>
</evidence>
<dbReference type="PROSITE" id="PS50059">
    <property type="entry name" value="FKBP_PPIASE"/>
    <property type="match status" value="1"/>
</dbReference>
<dbReference type="InterPro" id="IPR046357">
    <property type="entry name" value="PPIase_dom_sf"/>
</dbReference>
<dbReference type="InterPro" id="IPR041232">
    <property type="entry name" value="NPL"/>
</dbReference>
<organism evidence="9 10">
    <name type="scientific">Candolleomyces aberdarensis</name>
    <dbReference type="NCBI Taxonomy" id="2316362"/>
    <lineage>
        <taxon>Eukaryota</taxon>
        <taxon>Fungi</taxon>
        <taxon>Dikarya</taxon>
        <taxon>Basidiomycota</taxon>
        <taxon>Agaricomycotina</taxon>
        <taxon>Agaricomycetes</taxon>
        <taxon>Agaricomycetidae</taxon>
        <taxon>Agaricales</taxon>
        <taxon>Agaricineae</taxon>
        <taxon>Psathyrellaceae</taxon>
        <taxon>Candolleomyces</taxon>
    </lineage>
</organism>
<accession>A0A4Q2DN44</accession>
<keyword evidence="4 6" id="KW-0697">Rotamase</keyword>
<dbReference type="GO" id="GO:0000785">
    <property type="term" value="C:chromatin"/>
    <property type="evidence" value="ECO:0007669"/>
    <property type="project" value="TreeGrafter"/>
</dbReference>
<dbReference type="Pfam" id="PF17800">
    <property type="entry name" value="NPL"/>
    <property type="match status" value="1"/>
</dbReference>
<feature type="region of interest" description="Disordered" evidence="7">
    <location>
        <begin position="160"/>
        <end position="266"/>
    </location>
</feature>
<comment type="catalytic activity">
    <reaction evidence="1 6">
        <text>[protein]-peptidylproline (omega=180) = [protein]-peptidylproline (omega=0)</text>
        <dbReference type="Rhea" id="RHEA:16237"/>
        <dbReference type="Rhea" id="RHEA-COMP:10747"/>
        <dbReference type="Rhea" id="RHEA-COMP:10748"/>
        <dbReference type="ChEBI" id="CHEBI:83833"/>
        <dbReference type="ChEBI" id="CHEBI:83834"/>
        <dbReference type="EC" id="5.2.1.8"/>
    </reaction>
</comment>
<name>A0A4Q2DN44_9AGAR</name>
<evidence type="ECO:0000256" key="6">
    <source>
        <dbReference type="PROSITE-ProRule" id="PRU00277"/>
    </source>
</evidence>
<dbReference type="InterPro" id="IPR001179">
    <property type="entry name" value="PPIase_FKBP_dom"/>
</dbReference>
<evidence type="ECO:0000256" key="7">
    <source>
        <dbReference type="SAM" id="MobiDB-lite"/>
    </source>
</evidence>
<feature type="region of interest" description="Disordered" evidence="7">
    <location>
        <begin position="54"/>
        <end position="73"/>
    </location>
</feature>
<dbReference type="Pfam" id="PF00254">
    <property type="entry name" value="FKBP_C"/>
    <property type="match status" value="1"/>
</dbReference>